<dbReference type="InterPro" id="IPR046955">
    <property type="entry name" value="PHR1-like"/>
</dbReference>
<dbReference type="Gene3D" id="1.10.10.60">
    <property type="entry name" value="Homeodomain-like"/>
    <property type="match status" value="1"/>
</dbReference>
<dbReference type="PANTHER" id="PTHR31314:SF113">
    <property type="entry name" value="MYB FAMILY TRANSCRIPTION FACTOR MPH1"/>
    <property type="match status" value="1"/>
</dbReference>
<dbReference type="EMBL" id="CP136898">
    <property type="protein sequence ID" value="WOL18835.1"/>
    <property type="molecule type" value="Genomic_DNA"/>
</dbReference>
<organism evidence="6 7">
    <name type="scientific">Canna indica</name>
    <name type="common">Indian-shot</name>
    <dbReference type="NCBI Taxonomy" id="4628"/>
    <lineage>
        <taxon>Eukaryota</taxon>
        <taxon>Viridiplantae</taxon>
        <taxon>Streptophyta</taxon>
        <taxon>Embryophyta</taxon>
        <taxon>Tracheophyta</taxon>
        <taxon>Spermatophyta</taxon>
        <taxon>Magnoliopsida</taxon>
        <taxon>Liliopsida</taxon>
        <taxon>Zingiberales</taxon>
        <taxon>Cannaceae</taxon>
        <taxon>Canna</taxon>
    </lineage>
</organism>
<gene>
    <name evidence="6" type="ORF">Cni_G27632</name>
</gene>
<dbReference type="Pfam" id="PF00249">
    <property type="entry name" value="Myb_DNA-binding"/>
    <property type="match status" value="1"/>
</dbReference>
<evidence type="ECO:0000256" key="2">
    <source>
        <dbReference type="ARBA" id="ARBA00023125"/>
    </source>
</evidence>
<dbReference type="InterPro" id="IPR001005">
    <property type="entry name" value="SANT/Myb"/>
</dbReference>
<dbReference type="GO" id="GO:0003700">
    <property type="term" value="F:DNA-binding transcription factor activity"/>
    <property type="evidence" value="ECO:0007669"/>
    <property type="project" value="InterPro"/>
</dbReference>
<dbReference type="Proteomes" id="UP001327560">
    <property type="component" value="Chromosome 9"/>
</dbReference>
<dbReference type="AlphaFoldDB" id="A0AAQ3L1R6"/>
<keyword evidence="7" id="KW-1185">Reference proteome</keyword>
<dbReference type="SUPFAM" id="SSF46689">
    <property type="entry name" value="Homeodomain-like"/>
    <property type="match status" value="1"/>
</dbReference>
<keyword evidence="3" id="KW-0804">Transcription</keyword>
<feature type="domain" description="HTH myb-type" evidence="5">
    <location>
        <begin position="14"/>
        <end position="74"/>
    </location>
</feature>
<evidence type="ECO:0000256" key="1">
    <source>
        <dbReference type="ARBA" id="ARBA00023015"/>
    </source>
</evidence>
<reference evidence="6 7" key="1">
    <citation type="submission" date="2023-10" db="EMBL/GenBank/DDBJ databases">
        <title>Chromosome-scale genome assembly provides insights into flower coloration mechanisms of Canna indica.</title>
        <authorList>
            <person name="Li C."/>
        </authorList>
    </citation>
    <scope>NUCLEOTIDE SEQUENCE [LARGE SCALE GENOMIC DNA]</scope>
    <source>
        <tissue evidence="6">Flower</tissue>
    </source>
</reference>
<name>A0AAQ3L1R6_9LILI</name>
<evidence type="ECO:0000313" key="6">
    <source>
        <dbReference type="EMBL" id="WOL18835.1"/>
    </source>
</evidence>
<accession>A0AAQ3L1R6</accession>
<evidence type="ECO:0000256" key="4">
    <source>
        <dbReference type="ARBA" id="ARBA00023242"/>
    </source>
</evidence>
<dbReference type="InterPro" id="IPR017930">
    <property type="entry name" value="Myb_dom"/>
</dbReference>
<dbReference type="PROSITE" id="PS51294">
    <property type="entry name" value="HTH_MYB"/>
    <property type="match status" value="1"/>
</dbReference>
<dbReference type="InterPro" id="IPR006447">
    <property type="entry name" value="Myb_dom_plants"/>
</dbReference>
<evidence type="ECO:0000256" key="3">
    <source>
        <dbReference type="ARBA" id="ARBA00023163"/>
    </source>
</evidence>
<dbReference type="GO" id="GO:0003677">
    <property type="term" value="F:DNA binding"/>
    <property type="evidence" value="ECO:0007669"/>
    <property type="project" value="UniProtKB-KW"/>
</dbReference>
<keyword evidence="2" id="KW-0238">DNA-binding</keyword>
<evidence type="ECO:0000259" key="5">
    <source>
        <dbReference type="PROSITE" id="PS51294"/>
    </source>
</evidence>
<sequence length="181" mass="20479">MRCLGRRRVRQYNRSDAPRMRWTEELHHCFVQAIHLLGGQTRATPKRILQIMGVKGISISHIKSHLQVELINHCTASRPSFEEMLRVWASANGNAISVSNPGSESSVMMNNVHAGGRQQLADRTDCELTLSSFAHQMKRGLREESRYYWWGSLSAAPLILQLGDEEERVGSTSCSKLAQYN</sequence>
<proteinExistence type="predicted"/>
<dbReference type="NCBIfam" id="TIGR01557">
    <property type="entry name" value="myb_SHAQKYF"/>
    <property type="match status" value="1"/>
</dbReference>
<protein>
    <submittedName>
        <fullName evidence="6">Transcription factor KAN4</fullName>
    </submittedName>
</protein>
<dbReference type="PANTHER" id="PTHR31314">
    <property type="entry name" value="MYB FAMILY TRANSCRIPTION FACTOR PHL7-LIKE"/>
    <property type="match status" value="1"/>
</dbReference>
<dbReference type="InterPro" id="IPR009057">
    <property type="entry name" value="Homeodomain-like_sf"/>
</dbReference>
<keyword evidence="4" id="KW-0539">Nucleus</keyword>
<keyword evidence="1" id="KW-0805">Transcription regulation</keyword>
<evidence type="ECO:0000313" key="7">
    <source>
        <dbReference type="Proteomes" id="UP001327560"/>
    </source>
</evidence>